<reference evidence="2 3" key="1">
    <citation type="submission" date="2024-04" db="EMBL/GenBank/DDBJ databases">
        <authorList>
            <person name="Fracassetti M."/>
        </authorList>
    </citation>
    <scope>NUCLEOTIDE SEQUENCE [LARGE SCALE GENOMIC DNA]</scope>
</reference>
<evidence type="ECO:0000256" key="1">
    <source>
        <dbReference type="SAM" id="MobiDB-lite"/>
    </source>
</evidence>
<protein>
    <submittedName>
        <fullName evidence="2">Uncharacterized protein</fullName>
    </submittedName>
</protein>
<organism evidence="2 3">
    <name type="scientific">Linum trigynum</name>
    <dbReference type="NCBI Taxonomy" id="586398"/>
    <lineage>
        <taxon>Eukaryota</taxon>
        <taxon>Viridiplantae</taxon>
        <taxon>Streptophyta</taxon>
        <taxon>Embryophyta</taxon>
        <taxon>Tracheophyta</taxon>
        <taxon>Spermatophyta</taxon>
        <taxon>Magnoliopsida</taxon>
        <taxon>eudicotyledons</taxon>
        <taxon>Gunneridae</taxon>
        <taxon>Pentapetalae</taxon>
        <taxon>rosids</taxon>
        <taxon>fabids</taxon>
        <taxon>Malpighiales</taxon>
        <taxon>Linaceae</taxon>
        <taxon>Linum</taxon>
    </lineage>
</organism>
<sequence length="228" mass="25836">MEKLEEARAAESRTQEELIMERARAKRESQRAEQESARAEQESARAEKESARAEREFKRAELEKKRAREEKATLAQAREALRRERGISQRLRIKRDKTWRTMKKAFSRLYCFSRDIVNEMHPGAPLSEADLKRRMAERVAAEAEAEREARYVVDSPEYVGGEDDHTEDSQISLGIMDDVAVDDLENFIGNYMSDLHMPEIPLYSGTPPGFSHAAGPSSALGPDPPTGA</sequence>
<dbReference type="AlphaFoldDB" id="A0AAV2F9Y7"/>
<dbReference type="Proteomes" id="UP001497516">
    <property type="component" value="Chromosome 6"/>
</dbReference>
<dbReference type="EMBL" id="OZ034819">
    <property type="protein sequence ID" value="CAL1394295.1"/>
    <property type="molecule type" value="Genomic_DNA"/>
</dbReference>
<evidence type="ECO:0000313" key="2">
    <source>
        <dbReference type="EMBL" id="CAL1394295.1"/>
    </source>
</evidence>
<keyword evidence="3" id="KW-1185">Reference proteome</keyword>
<evidence type="ECO:0000313" key="3">
    <source>
        <dbReference type="Proteomes" id="UP001497516"/>
    </source>
</evidence>
<name>A0AAV2F9Y7_9ROSI</name>
<feature type="region of interest" description="Disordered" evidence="1">
    <location>
        <begin position="202"/>
        <end position="228"/>
    </location>
</feature>
<accession>A0AAV2F9Y7</accession>
<feature type="region of interest" description="Disordered" evidence="1">
    <location>
        <begin position="1"/>
        <end position="68"/>
    </location>
</feature>
<gene>
    <name evidence="2" type="ORF">LTRI10_LOCUS34809</name>
</gene>
<proteinExistence type="predicted"/>